<dbReference type="EMBL" id="BAABAQ010000013">
    <property type="protein sequence ID" value="GAA4203344.1"/>
    <property type="molecule type" value="Genomic_DNA"/>
</dbReference>
<dbReference type="InterPro" id="IPR010254">
    <property type="entry name" value="B12-dep_deHydtase_bsu"/>
</dbReference>
<dbReference type="NCBIfam" id="NF011616">
    <property type="entry name" value="PRK15042.1"/>
    <property type="match status" value="1"/>
</dbReference>
<accession>A0ABP8BCD0</accession>
<dbReference type="Pfam" id="PF02288">
    <property type="entry name" value="Dehydratase_MU"/>
    <property type="match status" value="1"/>
</dbReference>
<evidence type="ECO:0000313" key="2">
    <source>
        <dbReference type="EMBL" id="GAA4203344.1"/>
    </source>
</evidence>
<evidence type="ECO:0000313" key="3">
    <source>
        <dbReference type="Proteomes" id="UP001501251"/>
    </source>
</evidence>
<dbReference type="InterPro" id="IPR003208">
    <property type="entry name" value="Dehydtase/Dehydtase_re"/>
</dbReference>
<dbReference type="Gene3D" id="3.40.50.10150">
    <property type="entry name" value="B12-dependent dehydatase associated subunit"/>
    <property type="match status" value="1"/>
</dbReference>
<keyword evidence="3" id="KW-1185">Reference proteome</keyword>
<reference evidence="3" key="1">
    <citation type="journal article" date="2019" name="Int. J. Syst. Evol. Microbiol.">
        <title>The Global Catalogue of Microorganisms (GCM) 10K type strain sequencing project: providing services to taxonomists for standard genome sequencing and annotation.</title>
        <authorList>
            <consortium name="The Broad Institute Genomics Platform"/>
            <consortium name="The Broad Institute Genome Sequencing Center for Infectious Disease"/>
            <person name="Wu L."/>
            <person name="Ma J."/>
        </authorList>
    </citation>
    <scope>NUCLEOTIDE SEQUENCE [LARGE SCALE GENOMIC DNA]</scope>
    <source>
        <strain evidence="3">JCM 17388</strain>
    </source>
</reference>
<feature type="region of interest" description="Disordered" evidence="1">
    <location>
        <begin position="38"/>
        <end position="66"/>
    </location>
</feature>
<proteinExistence type="predicted"/>
<dbReference type="RefSeq" id="WP_344921566.1">
    <property type="nucleotide sequence ID" value="NZ_BAABAQ010000013.1"/>
</dbReference>
<protein>
    <submittedName>
        <fullName evidence="2">Propanediol/glycerol family dehydratase medium subunit</fullName>
    </submittedName>
</protein>
<comment type="caution">
    <text evidence="2">The sequence shown here is derived from an EMBL/GenBank/DDBJ whole genome shotgun (WGS) entry which is preliminary data.</text>
</comment>
<dbReference type="SUPFAM" id="SSF52968">
    <property type="entry name" value="B12-dependent dehydatase associated subunit"/>
    <property type="match status" value="1"/>
</dbReference>
<feature type="compositionally biased region" description="Basic and acidic residues" evidence="1">
    <location>
        <begin position="53"/>
        <end position="66"/>
    </location>
</feature>
<dbReference type="Proteomes" id="UP001501251">
    <property type="component" value="Unassembled WGS sequence"/>
</dbReference>
<name>A0ABP8BCD0_9ACTN</name>
<organism evidence="2 3">
    <name type="scientific">Streptosporangium oxazolinicum</name>
    <dbReference type="NCBI Taxonomy" id="909287"/>
    <lineage>
        <taxon>Bacteria</taxon>
        <taxon>Bacillati</taxon>
        <taxon>Actinomycetota</taxon>
        <taxon>Actinomycetes</taxon>
        <taxon>Streptosporangiales</taxon>
        <taxon>Streptosporangiaceae</taxon>
        <taxon>Streptosporangium</taxon>
    </lineage>
</organism>
<gene>
    <name evidence="2" type="ORF">GCM10022252_60860</name>
</gene>
<sequence>MMADTTAAGSALENGAGSAVEGTAGSALGSAVEGAADGCAPRAGKSTATGRTLRLEEKGRARPGRRSDEVVIGVSPAFGAFFSKTIVGVPHAEVLRELLAGVEEQGVHARVIRLLGSSDLAVIAHTAARLSGSGIGVGVLSRGTTMIHQRDLLRLSNLELFPQAPLMDLETFRRIGGNAARYAKGESPEPVPSRNDHMARPRWQAKAALLHIKETEFVREGADPVELDVLIRAAGTG</sequence>
<evidence type="ECO:0000256" key="1">
    <source>
        <dbReference type="SAM" id="MobiDB-lite"/>
    </source>
</evidence>